<dbReference type="SUPFAM" id="SSF52540">
    <property type="entry name" value="P-loop containing nucleoside triphosphate hydrolases"/>
    <property type="match status" value="1"/>
</dbReference>
<dbReference type="GO" id="GO:0005524">
    <property type="term" value="F:ATP binding"/>
    <property type="evidence" value="ECO:0007669"/>
    <property type="project" value="UniProtKB-KW"/>
</dbReference>
<dbReference type="InterPro" id="IPR042197">
    <property type="entry name" value="Apaf_helical"/>
</dbReference>
<evidence type="ECO:0000313" key="10">
    <source>
        <dbReference type="EMBL" id="OMO62370.1"/>
    </source>
</evidence>
<dbReference type="Pfam" id="PF01251">
    <property type="entry name" value="Ribosomal_S7e"/>
    <property type="match status" value="1"/>
</dbReference>
<dbReference type="GO" id="GO:0006952">
    <property type="term" value="P:defense response"/>
    <property type="evidence" value="ECO:0007669"/>
    <property type="project" value="UniProtKB-KW"/>
</dbReference>
<dbReference type="InterPro" id="IPR003593">
    <property type="entry name" value="AAA+_ATPase"/>
</dbReference>
<dbReference type="GO" id="GO:1990904">
    <property type="term" value="C:ribonucleoprotein complex"/>
    <property type="evidence" value="ECO:0007669"/>
    <property type="project" value="UniProtKB-KW"/>
</dbReference>
<reference evidence="10 11" key="1">
    <citation type="submission" date="2013-09" db="EMBL/GenBank/DDBJ databases">
        <title>Corchorus capsularis genome sequencing.</title>
        <authorList>
            <person name="Alam M."/>
            <person name="Haque M.S."/>
            <person name="Islam M.S."/>
            <person name="Emdad E.M."/>
            <person name="Islam M.M."/>
            <person name="Ahmed B."/>
            <person name="Halim A."/>
            <person name="Hossen Q.M.M."/>
            <person name="Hossain M.Z."/>
            <person name="Ahmed R."/>
            <person name="Khan M.M."/>
            <person name="Islam R."/>
            <person name="Rashid M.M."/>
            <person name="Khan S.A."/>
            <person name="Rahman M.S."/>
            <person name="Alam M."/>
        </authorList>
    </citation>
    <scope>NUCLEOTIDE SEQUENCE [LARGE SCALE GENOMIC DNA]</scope>
    <source>
        <strain evidence="11">cv. CVL-1</strain>
        <tissue evidence="10">Whole seedling</tissue>
    </source>
</reference>
<evidence type="ECO:0000256" key="7">
    <source>
        <dbReference type="ARBA" id="ARBA00023274"/>
    </source>
</evidence>
<dbReference type="InterPro" id="IPR057135">
    <property type="entry name" value="At4g27190-like_LRR"/>
</dbReference>
<protein>
    <submittedName>
        <fullName evidence="10">Ribosomal protein S7e</fullName>
    </submittedName>
</protein>
<dbReference type="Gramene" id="OMO62370">
    <property type="protein sequence ID" value="OMO62370"/>
    <property type="gene ID" value="CCACVL1_22869"/>
</dbReference>
<dbReference type="SUPFAM" id="SSF52047">
    <property type="entry name" value="RNI-like"/>
    <property type="match status" value="5"/>
</dbReference>
<evidence type="ECO:0000256" key="3">
    <source>
        <dbReference type="ARBA" id="ARBA00022741"/>
    </source>
</evidence>
<dbReference type="GO" id="GO:0043531">
    <property type="term" value="F:ADP binding"/>
    <property type="evidence" value="ECO:0007669"/>
    <property type="project" value="InterPro"/>
</dbReference>
<dbReference type="Gene3D" id="3.80.10.10">
    <property type="entry name" value="Ribonuclease Inhibitor"/>
    <property type="match status" value="10"/>
</dbReference>
<keyword evidence="4" id="KW-0611">Plant defense</keyword>
<comment type="caution">
    <text evidence="10">The sequence shown here is derived from an EMBL/GenBank/DDBJ whole genome shotgun (WGS) entry which is preliminary data.</text>
</comment>
<dbReference type="GO" id="GO:0003735">
    <property type="term" value="F:structural constituent of ribosome"/>
    <property type="evidence" value="ECO:0007669"/>
    <property type="project" value="InterPro"/>
</dbReference>
<dbReference type="GO" id="GO:0005840">
    <property type="term" value="C:ribosome"/>
    <property type="evidence" value="ECO:0007669"/>
    <property type="project" value="UniProtKB-KW"/>
</dbReference>
<dbReference type="InterPro" id="IPR050905">
    <property type="entry name" value="Plant_NBS-LRR"/>
</dbReference>
<keyword evidence="7" id="KW-0687">Ribonucleoprotein</keyword>
<sequence>MDPILAGAAANLSSEAAKGIFEEIKRHIRYVIIYKKNVEKFEERHKMLIAKRTSVQQEIDVAQRNVEKIKADVEFWCERVDKKMEEKEKKVKELEDKAKNKCFIGLCPNIKSRYQLSRKAEEDATAFDELIRQCQFNGSVGYRDVPEAMVGAYSKDFEAFGSRQKVFDDVMEALKDDTISMIGVYGTGGVGKTTLVNEVARQVEQLKLFDWVVMVALPQKPDIQKIQDEIAELLGLDLREKSTVVRARRLCERLMLEKQKGKKILIVLDNIWKKLDLEEVGIPNEDLLLNETNMQMNVDQDVPSSNVTTAAKHKWCKILLTSRDHDVLSAEMEVKTTFPVGILKEDEAWDLFKKKAGDGVESPELRHVAIKVAQKCAGLPVAIATVARALRNKPLFAWEDALNKLQTPSSTNFTGISAEVYSAIELSYNHLESDELKQTFLLCGLLGSDATFEYLLRYSMGLGLFHGVNTVENTRNRLLTMVSKLKASSLLNDSYLNEGVNMHDLVCDVALAIASRDNHVFALGPGDVLEDWPDAETMKMCHKISLRWARINKFPSGDELNYPQLSFFYMGSNESSVELPTNFFQKMENLKVLDLTAMHFSSLPSINLLTKLQTLCLDHCLSLGDISFVGEIGSLEILSLVNSNIEMLPEKIGQLVKLKILDLSGCSKLKIIPPGFFSGLSKLEVLYMGNSFVEWEAEEDANQGSNASLSEFKNLSCLTTLHVEIPSPKLIPKDLFFKNLQRYKICIGEAWDGFDKNEHSTALKLKLNAGIDSLADGVRILLKKAEALYLDDVKDVKFVLSSKLGDRGKFPHLKNLYIQNGLEIQYILDLDSDHAADKVEFLHLKTLTLQYLPKLISFCPRRKWGSSTLIPQVEQCPLLNEQIVFPCLEELQLISMNIAKIWHDQISDTSYFCTQKIKRLIIKDCGNLEHLFSSSMARSLVNLAELEVTGCKSLREIISTKDIKEESNVRISFRLLFTLRLIDLPHLIRFCSENHRIEFPYLILLEIDGCPKLMRFMNQSDSEETQCFPTQALLDEKVVCPDLRILRLNSMNIQRIWHDQVPEISACAGNLNRLYVKGCHNLRCLFPSSMLESLTQLERVRVSDCWNMEEVISTEEGNNRQLIFPKLDLLYLNELPKLARFGNGSYLEFPLLRWVRLENCPTLETFISDSTRASETHVCHEKEGNSSQINFPPFFNEKVAFPQLEELMIIHIGNCRKIWHEELAIDSFCNLNRLWIFECDRLLNVFPLHMRERLQNLKQLIIRDCHSLQEIFEPRVLNFQELDASTTTQMIVEETTVHFVFPKLTYVELSRLPNLMNFYSGRHTTELPSLEQISVYRCHKVEIFASGSLNFGEATNGQPMFCVNEDTFLNLEELYLLRNDIMTKVWHGQLKAEVFHKLRVLKLIGFTDESAVLPHCFIQSLPNLENLVVMDASFSQIFHLENFTTAESHAPALTSLTELKLRLPELTHIWKEEHDPGQAFCNLRALELQECDKLKTLVPSSVSFKNLMTLEVYRCQGFVNLIACSTAKSLVQLSTISITDCANIEEIIAGLGDETEGGAVFTRLKHLELTCLPNLGSFCSGDYSFEFPALEKVVVRGCPKMKLFSQGYLSTPMLRSVQYIHSEDEAYWDSDLNTTIQLLFSEKVGNCGLHDLILSEASNKLMELWVRNPQGVIDFKSLKLLEVNDCSTLKYLFTLSMALELVQLAVIKVKNCIAMEHIIADAETEDIFGDKTILPQIEFISLENCALLTSFCQISLVREFPSLLRIDVTSCPRMLAFLEESRIETVDDGGNEEVTNVFTTRFLNKVVYPNLKELRLSSMNIQSIWHDQLPQMSSCAQNLTSLHVKGCHNLRCLFSSSMVQSFMQLQNVNIIDCRNIEEVIFTEGLATEDNIRSYVLPNLQLLALVDLPELLRFCHGSYFEFPLLQKLKIDNCPKLETFMSDSTIAKTQIYQKEEGNNSEIDFHPLFNEKHVKNHLYSHRIDASFDIIKLTAQVAFPRLEELRIMRMENCRKLWHDQLVADSFCKLKVLVVYLCGSLVKLFPFNMRGRLLNLEEFLVTSCFLLEEIFEPRVLNASELHAQTNTQSIVEETCANFVFPKLTNLELFKLPRLKSFYSRIHTTEWPSLKKMWVYGCHKIEIFASDNVSFGELTSPKPLFLVNEATFPNLEELKLQYNENMRRIWHGQLRVEVYFCKLRVVELITFLDKSAVFPHSFIQSLPNLEKLVVSLAVFSEIFNLEGFGGDEIDNLALTSLKELSLSKLYHLTHLWKEEYNCRAFCKLESLEVLQCTKLRNLVPSSVSFENLTTLEVSKCHGLLSLIECSTAKSLVQLTRMSISDCDMIEEIIAVEGYEVKGGIVLTNLKYLQLRCLPCLAGFYLGNHSLDFPALEKVTVIGCPKMKIFSQGDLSTPLLQSLQFIQSEEEVCWEGNLNTTIQWLFTEKVGNCGIGNLILSESSNKLMEIWRRNPRGILDFKGLKSLEVYGCSALRSIFTLSMALDLAQLCEMKVKDCTKMEHIIVDEGVLDEEVTNKIAFPLLKSITLESCADLESFYQGSKLLECPSLEEVNVVNCPQMLAFTSREQTEETVNDAGNMIRLSKRVATPFLNNANLRSLTVEGCHNLRYLFSSSVMKLFTHLRRLVIQDCRNVEEVIFIEEGLEAEDAMSLIFPELRLLWLIDLPKLMNFCHGSFLEFPLLRQLGMKNCPTFKTFISDYIMTNGTHICQNSEGNSSDFEFYPIFNEKVAFPQLEQLRIFSMENCRKIWQEQPTSDSFCKLNLLWISSCERLLNVFPYNMSERLQNLEELRIKGCDSLEELFEPQVLNANKFHQVTATESIVEEASVNFVFHKLNFLDLHTLPKFKSFYSGIHTTEWPSLKKMWVSRCDKMKIFASESLSIRESTNEQPLFRVNEVTFPNLEELKLEQNEIMNEIWRGQLRPDKFFCKLKVLELICFTDKLAMFPHCFIQSLPELQKLVISKASVSQVFHLEGYDGEKNHALAITSLNELTLSELPELTHLWKEEYHHSIPAFCELRNLEVRDCGKLKTLVPSSVSFGNLSTLEVSRCHGLVNLISCSTAKSLVQLTRLSLTDCEMIEEIIACDCDEVKGGIVFGQLKFLQLSCLPSLASFCSGDYILEFPTLEKMIVKECPKMKMFCQGDLSTPQLSKVLFSDDGDEEKGRWEVDLKTTIKRLFEEMLATRRIFRPPKKGSAVQRPRTHTLTVVHEAMLEDIVHLAVVHEAMLEDIVHLAEIVGKRTINQIDESKIMKVFLDPKEKNNNEFNLATFAGVCKMLTGIDVAFEYPVTEA</sequence>
<dbReference type="OrthoDB" id="996754at2759"/>
<evidence type="ECO:0000256" key="8">
    <source>
        <dbReference type="SAM" id="Coils"/>
    </source>
</evidence>
<feature type="domain" description="AAA+ ATPase" evidence="9">
    <location>
        <begin position="178"/>
        <end position="346"/>
    </location>
</feature>
<evidence type="ECO:0000256" key="4">
    <source>
        <dbReference type="ARBA" id="ARBA00022821"/>
    </source>
</evidence>
<dbReference type="Gene3D" id="3.40.50.300">
    <property type="entry name" value="P-loop containing nucleotide triphosphate hydrolases"/>
    <property type="match status" value="1"/>
</dbReference>
<dbReference type="InterPro" id="IPR000554">
    <property type="entry name" value="Ribosomal_eS7"/>
</dbReference>
<keyword evidence="5" id="KW-0067">ATP-binding</keyword>
<dbReference type="GO" id="GO:0006412">
    <property type="term" value="P:translation"/>
    <property type="evidence" value="ECO:0007669"/>
    <property type="project" value="InterPro"/>
</dbReference>
<dbReference type="InterPro" id="IPR002182">
    <property type="entry name" value="NB-ARC"/>
</dbReference>
<comment type="similarity">
    <text evidence="2">Belongs to the disease resistance NB-LRR family.</text>
</comment>
<dbReference type="EMBL" id="AWWV01013255">
    <property type="protein sequence ID" value="OMO62370.1"/>
    <property type="molecule type" value="Genomic_DNA"/>
</dbReference>
<evidence type="ECO:0000313" key="11">
    <source>
        <dbReference type="Proteomes" id="UP000188268"/>
    </source>
</evidence>
<name>A0A1R3GWJ4_COCAP</name>
<dbReference type="Pfam" id="PF23247">
    <property type="entry name" value="LRR_RPS2"/>
    <property type="match status" value="14"/>
</dbReference>
<evidence type="ECO:0000256" key="6">
    <source>
        <dbReference type="ARBA" id="ARBA00022980"/>
    </source>
</evidence>
<dbReference type="Gene3D" id="1.10.8.430">
    <property type="entry name" value="Helical domain of apoptotic protease-activating factors"/>
    <property type="match status" value="1"/>
</dbReference>
<keyword evidence="8" id="KW-0175">Coiled coil</keyword>
<keyword evidence="3" id="KW-0547">Nucleotide-binding</keyword>
<comment type="similarity">
    <text evidence="1">Belongs to the eukaryotic ribosomal protein eS7 family.</text>
</comment>
<keyword evidence="6 10" id="KW-0689">Ribosomal protein</keyword>
<proteinExistence type="inferred from homology"/>
<organism evidence="10 11">
    <name type="scientific">Corchorus capsularis</name>
    <name type="common">Jute</name>
    <dbReference type="NCBI Taxonomy" id="210143"/>
    <lineage>
        <taxon>Eukaryota</taxon>
        <taxon>Viridiplantae</taxon>
        <taxon>Streptophyta</taxon>
        <taxon>Embryophyta</taxon>
        <taxon>Tracheophyta</taxon>
        <taxon>Spermatophyta</taxon>
        <taxon>Magnoliopsida</taxon>
        <taxon>eudicotyledons</taxon>
        <taxon>Gunneridae</taxon>
        <taxon>Pentapetalae</taxon>
        <taxon>rosids</taxon>
        <taxon>malvids</taxon>
        <taxon>Malvales</taxon>
        <taxon>Malvaceae</taxon>
        <taxon>Grewioideae</taxon>
        <taxon>Apeibeae</taxon>
        <taxon>Corchorus</taxon>
    </lineage>
</organism>
<dbReference type="PRINTS" id="PR00364">
    <property type="entry name" value="DISEASERSIST"/>
</dbReference>
<evidence type="ECO:0000259" key="9">
    <source>
        <dbReference type="SMART" id="SM00382"/>
    </source>
</evidence>
<keyword evidence="11" id="KW-1185">Reference proteome</keyword>
<dbReference type="InterPro" id="IPR032675">
    <property type="entry name" value="LRR_dom_sf"/>
</dbReference>
<dbReference type="SUPFAM" id="SSF52058">
    <property type="entry name" value="L domain-like"/>
    <property type="match status" value="4"/>
</dbReference>
<dbReference type="SMART" id="SM00382">
    <property type="entry name" value="AAA"/>
    <property type="match status" value="1"/>
</dbReference>
<dbReference type="Pfam" id="PF00931">
    <property type="entry name" value="NB-ARC"/>
    <property type="match status" value="2"/>
</dbReference>
<dbReference type="OMA" id="SDIWERD"/>
<dbReference type="Proteomes" id="UP000188268">
    <property type="component" value="Unassembled WGS sequence"/>
</dbReference>
<accession>A0A1R3GWJ4</accession>
<evidence type="ECO:0000256" key="5">
    <source>
        <dbReference type="ARBA" id="ARBA00022840"/>
    </source>
</evidence>
<evidence type="ECO:0000256" key="2">
    <source>
        <dbReference type="ARBA" id="ARBA00008894"/>
    </source>
</evidence>
<feature type="coiled-coil region" evidence="8">
    <location>
        <begin position="38"/>
        <end position="100"/>
    </location>
</feature>
<evidence type="ECO:0000256" key="1">
    <source>
        <dbReference type="ARBA" id="ARBA00007820"/>
    </source>
</evidence>
<dbReference type="InterPro" id="IPR027417">
    <property type="entry name" value="P-loop_NTPase"/>
</dbReference>
<dbReference type="PANTHER" id="PTHR33463">
    <property type="entry name" value="NB-ARC DOMAIN-CONTAINING PROTEIN-RELATED"/>
    <property type="match status" value="1"/>
</dbReference>
<gene>
    <name evidence="10" type="ORF">CCACVL1_22869</name>
</gene>
<dbReference type="PANTHER" id="PTHR33463:SF214">
    <property type="entry name" value="NB-ARC DOMAIN-CONTAINING DISEASE RESISTANCE PROTEIN"/>
    <property type="match status" value="1"/>
</dbReference>